<feature type="transmembrane region" description="Helical" evidence="2">
    <location>
        <begin position="31"/>
        <end position="49"/>
    </location>
</feature>
<dbReference type="RefSeq" id="WP_188936655.1">
    <property type="nucleotide sequence ID" value="NZ_BMJC01000005.1"/>
</dbReference>
<keyword evidence="2" id="KW-1003">Cell membrane</keyword>
<organism evidence="3 4">
    <name type="scientific">Puia dinghuensis</name>
    <dbReference type="NCBI Taxonomy" id="1792502"/>
    <lineage>
        <taxon>Bacteria</taxon>
        <taxon>Pseudomonadati</taxon>
        <taxon>Bacteroidota</taxon>
        <taxon>Chitinophagia</taxon>
        <taxon>Chitinophagales</taxon>
        <taxon>Chitinophagaceae</taxon>
        <taxon>Puia</taxon>
    </lineage>
</organism>
<dbReference type="EMBL" id="BMJC01000005">
    <property type="protein sequence ID" value="GGB18993.1"/>
    <property type="molecule type" value="Genomic_DNA"/>
</dbReference>
<reference evidence="3" key="2">
    <citation type="submission" date="2020-09" db="EMBL/GenBank/DDBJ databases">
        <authorList>
            <person name="Sun Q."/>
            <person name="Zhou Y."/>
        </authorList>
    </citation>
    <scope>NUCLEOTIDE SEQUENCE</scope>
    <source>
        <strain evidence="3">CGMCC 1.15448</strain>
    </source>
</reference>
<dbReference type="Pfam" id="PF00499">
    <property type="entry name" value="Oxidored_q3"/>
    <property type="match status" value="1"/>
</dbReference>
<feature type="transmembrane region" description="Helical" evidence="2">
    <location>
        <begin position="90"/>
        <end position="110"/>
    </location>
</feature>
<dbReference type="InterPro" id="IPR001457">
    <property type="entry name" value="NADH_UbQ/plastoQ_OxRdtase_su6"/>
</dbReference>
<dbReference type="GO" id="GO:0008137">
    <property type="term" value="F:NADH dehydrogenase (ubiquinone) activity"/>
    <property type="evidence" value="ECO:0007669"/>
    <property type="project" value="UniProtKB-UniRule"/>
</dbReference>
<gene>
    <name evidence="3" type="primary">nuoJ</name>
    <name evidence="3" type="ORF">GCM10011511_48460</name>
</gene>
<dbReference type="PANTHER" id="PTHR33269">
    <property type="entry name" value="NADH-UBIQUINONE OXIDOREDUCTASE CHAIN 6"/>
    <property type="match status" value="1"/>
</dbReference>
<evidence type="ECO:0000256" key="2">
    <source>
        <dbReference type="RuleBase" id="RU004429"/>
    </source>
</evidence>
<dbReference type="AlphaFoldDB" id="A0A8J2UI16"/>
<accession>A0A8J2UI16</accession>
<dbReference type="Proteomes" id="UP000607559">
    <property type="component" value="Unassembled WGS sequence"/>
</dbReference>
<reference evidence="3" key="1">
    <citation type="journal article" date="2014" name="Int. J. Syst. Evol. Microbiol.">
        <title>Complete genome sequence of Corynebacterium casei LMG S-19264T (=DSM 44701T), isolated from a smear-ripened cheese.</title>
        <authorList>
            <consortium name="US DOE Joint Genome Institute (JGI-PGF)"/>
            <person name="Walter F."/>
            <person name="Albersmeier A."/>
            <person name="Kalinowski J."/>
            <person name="Ruckert C."/>
        </authorList>
    </citation>
    <scope>NUCLEOTIDE SEQUENCE</scope>
    <source>
        <strain evidence="3">CGMCC 1.15448</strain>
    </source>
</reference>
<feature type="transmembrane region" description="Helical" evidence="2">
    <location>
        <begin position="6"/>
        <end position="24"/>
    </location>
</feature>
<keyword evidence="2" id="KW-0472">Membrane</keyword>
<protein>
    <recommendedName>
        <fullName evidence="2">NADH-quinone oxidoreductase subunit J</fullName>
        <ecNumber evidence="2">7.1.1.-</ecNumber>
    </recommendedName>
</protein>
<evidence type="ECO:0000256" key="1">
    <source>
        <dbReference type="ARBA" id="ARBA00005698"/>
    </source>
</evidence>
<dbReference type="GO" id="GO:0048038">
    <property type="term" value="F:quinone binding"/>
    <property type="evidence" value="ECO:0007669"/>
    <property type="project" value="UniProtKB-UniRule"/>
</dbReference>
<feature type="transmembrane region" description="Helical" evidence="2">
    <location>
        <begin position="55"/>
        <end position="78"/>
    </location>
</feature>
<keyword evidence="2" id="KW-1133">Transmembrane helix</keyword>
<dbReference type="PANTHER" id="PTHR33269:SF17">
    <property type="entry name" value="NADH-UBIQUINONE OXIDOREDUCTASE CHAIN 6"/>
    <property type="match status" value="1"/>
</dbReference>
<sequence>MGTTQLLFWFLSILAILGAILVVTSKNPVHSVLWLIVVFVAISGHYILLDAQFLAIVNLIVYAGAIMVLFLFVFMLMNLNADTEPQKNRWLKIAGVVTGGALLLVLVAALKKADLKAQMAEMGKGDIGLIHNLGLVLFKDYVVPFEISSVLFLSAMVGVVVIGKKAEEDKTTLGSQKYGG</sequence>
<dbReference type="GO" id="GO:0005886">
    <property type="term" value="C:plasma membrane"/>
    <property type="evidence" value="ECO:0007669"/>
    <property type="project" value="UniProtKB-SubCell"/>
</dbReference>
<keyword evidence="4" id="KW-1185">Reference proteome</keyword>
<keyword evidence="2" id="KW-0520">NAD</keyword>
<evidence type="ECO:0000313" key="3">
    <source>
        <dbReference type="EMBL" id="GGB18993.1"/>
    </source>
</evidence>
<feature type="transmembrane region" description="Helical" evidence="2">
    <location>
        <begin position="141"/>
        <end position="162"/>
    </location>
</feature>
<keyword evidence="2" id="KW-0874">Quinone</keyword>
<dbReference type="InterPro" id="IPR042106">
    <property type="entry name" value="Nuo/plastoQ_OxRdtase_6_NuoJ"/>
</dbReference>
<comment type="similarity">
    <text evidence="1 2">Belongs to the complex I subunit 6 family.</text>
</comment>
<dbReference type="EC" id="7.1.1.-" evidence="2"/>
<comment type="catalytic activity">
    <reaction evidence="2">
        <text>a quinone + NADH + 5 H(+)(in) = a quinol + NAD(+) + 4 H(+)(out)</text>
        <dbReference type="Rhea" id="RHEA:57888"/>
        <dbReference type="ChEBI" id="CHEBI:15378"/>
        <dbReference type="ChEBI" id="CHEBI:24646"/>
        <dbReference type="ChEBI" id="CHEBI:57540"/>
        <dbReference type="ChEBI" id="CHEBI:57945"/>
        <dbReference type="ChEBI" id="CHEBI:132124"/>
    </reaction>
</comment>
<name>A0A8J2UI16_9BACT</name>
<keyword evidence="2" id="KW-0812">Transmembrane</keyword>
<evidence type="ECO:0000313" key="4">
    <source>
        <dbReference type="Proteomes" id="UP000607559"/>
    </source>
</evidence>
<comment type="subcellular location">
    <subcellularLocation>
        <location evidence="2">Cell membrane</location>
        <topology evidence="2">Multi-pass membrane protein</topology>
    </subcellularLocation>
</comment>
<comment type="caution">
    <text evidence="3">The sequence shown here is derived from an EMBL/GenBank/DDBJ whole genome shotgun (WGS) entry which is preliminary data.</text>
</comment>
<proteinExistence type="inferred from homology"/>
<dbReference type="Gene3D" id="1.20.120.1200">
    <property type="entry name" value="NADH-ubiquinone/plastoquinone oxidoreductase chain 6, subunit NuoJ"/>
    <property type="match status" value="1"/>
</dbReference>
<comment type="function">
    <text evidence="2">NDH-1 shuttles electrons from NADH, via FMN and iron-sulfur (Fe-S) centers, to quinones in the respiratory chain. Couples the redox reaction to proton translocation (for every two electrons transferred, four hydrogen ions are translocated across the cytoplasmic membrane), and thus conserves the redox energy in a proton gradient.</text>
</comment>